<dbReference type="eggNOG" id="ENOG5033AQJ">
    <property type="taxonomic scope" value="Bacteria"/>
</dbReference>
<accession>A9I2H2</accession>
<name>A9I2H2_BORPD</name>
<sequence length="162" mass="17525">MSTTIDTRMLNIVQRATHYGIGTMSLGEALIAALVLDRSDWLHERGYSIAEALDRIGPGWAARLPEVARQFHTNVTQARSRFSFEIVPHHSETGGYTLRLLDDGQEVGGGQFSAQGKSVRFADEQSAYDEALAAGCSWLAGQGLSRTVALSDPVFTSTPGNL</sequence>
<proteinExistence type="predicted"/>
<dbReference type="KEGG" id="bpt:Bpet3716"/>
<evidence type="ECO:0000313" key="1">
    <source>
        <dbReference type="EMBL" id="CAP44059.1"/>
    </source>
</evidence>
<dbReference type="EMBL" id="AM902716">
    <property type="protein sequence ID" value="CAP44059.1"/>
    <property type="molecule type" value="Genomic_DNA"/>
</dbReference>
<evidence type="ECO:0000313" key="2">
    <source>
        <dbReference type="Proteomes" id="UP000001225"/>
    </source>
</evidence>
<dbReference type="AlphaFoldDB" id="A9I2H2"/>
<gene>
    <name evidence="1" type="ordered locus">Bpet3716</name>
</gene>
<reference evidence="1 2" key="1">
    <citation type="journal article" date="2008" name="BMC Genomics">
        <title>The missing link: Bordetella petrii is endowed with both the metabolic versatility of environmental bacteria and virulence traits of pathogenic Bordetellae.</title>
        <authorList>
            <person name="Gross R."/>
            <person name="Guzman C.A."/>
            <person name="Sebaihia M."/>
            <person name="Martins Dos Santos V.A."/>
            <person name="Pieper D.H."/>
            <person name="Koebnik R."/>
            <person name="Lechner M."/>
            <person name="Bartels D."/>
            <person name="Buhrmester J."/>
            <person name="Choudhuri J.V."/>
            <person name="Ebensen T."/>
            <person name="Gaigalat L."/>
            <person name="Herrmann S."/>
            <person name="Khachane A.N."/>
            <person name="Larisch C."/>
            <person name="Link S."/>
            <person name="Linke B."/>
            <person name="Meyer F."/>
            <person name="Mormann S."/>
            <person name="Nakunst D."/>
            <person name="Rueckert C."/>
            <person name="Schneiker-Bekel S."/>
            <person name="Schulze K."/>
            <person name="Vorhoelter F.J."/>
            <person name="Yevsa T."/>
            <person name="Engle J.T."/>
            <person name="Goldman W.E."/>
            <person name="Puehler A."/>
            <person name="Goebel U.B."/>
            <person name="Goesmann A."/>
            <person name="Bloecker H."/>
            <person name="Kaiser O."/>
            <person name="Martinez-Arias R."/>
        </authorList>
    </citation>
    <scope>NUCLEOTIDE SEQUENCE [LARGE SCALE GENOMIC DNA]</scope>
    <source>
        <strain evidence="2">ATCC BAA-461 / DSM 12804 / CCUG 43448 / CIP 107267 / Se-1111R</strain>
    </source>
</reference>
<keyword evidence="2" id="KW-1185">Reference proteome</keyword>
<dbReference type="Proteomes" id="UP000001225">
    <property type="component" value="Chromosome"/>
</dbReference>
<protein>
    <submittedName>
        <fullName evidence="1">Uncharacterized protein</fullName>
    </submittedName>
</protein>
<organism evidence="1 2">
    <name type="scientific">Bordetella petrii (strain ATCC BAA-461 / DSM 12804 / CCUG 43448 / CIP 107267 / Se-1111R)</name>
    <dbReference type="NCBI Taxonomy" id="340100"/>
    <lineage>
        <taxon>Bacteria</taxon>
        <taxon>Pseudomonadati</taxon>
        <taxon>Pseudomonadota</taxon>
        <taxon>Betaproteobacteria</taxon>
        <taxon>Burkholderiales</taxon>
        <taxon>Alcaligenaceae</taxon>
        <taxon>Bordetella</taxon>
    </lineage>
</organism>